<dbReference type="CDD" id="cd06464">
    <property type="entry name" value="ACD_sHsps-like"/>
    <property type="match status" value="1"/>
</dbReference>
<dbReference type="Pfam" id="PF00011">
    <property type="entry name" value="HSP20"/>
    <property type="match status" value="1"/>
</dbReference>
<proteinExistence type="inferred from homology"/>
<evidence type="ECO:0000259" key="3">
    <source>
        <dbReference type="PROSITE" id="PS01031"/>
    </source>
</evidence>
<dbReference type="EMBL" id="CP014671">
    <property type="protein sequence ID" value="ANX03351.1"/>
    <property type="molecule type" value="Genomic_DNA"/>
</dbReference>
<dbReference type="InterPro" id="IPR008978">
    <property type="entry name" value="HSP20-like_chaperone"/>
</dbReference>
<organism evidence="4 5">
    <name type="scientific">Immundisolibacter cernigliae</name>
    <dbReference type="NCBI Taxonomy" id="1810504"/>
    <lineage>
        <taxon>Bacteria</taxon>
        <taxon>Pseudomonadati</taxon>
        <taxon>Pseudomonadota</taxon>
        <taxon>Gammaproteobacteria</taxon>
        <taxon>Immundisolibacterales</taxon>
        <taxon>Immundisolibacteraceae</taxon>
        <taxon>Immundisolibacter</taxon>
    </lineage>
</organism>
<dbReference type="KEGG" id="gbi:PG2T_03530"/>
<dbReference type="Gene3D" id="2.60.40.790">
    <property type="match status" value="1"/>
</dbReference>
<protein>
    <recommendedName>
        <fullName evidence="3">SHSP domain-containing protein</fullName>
    </recommendedName>
</protein>
<dbReference type="AlphaFoldDB" id="A0A1B1YRG5"/>
<dbReference type="RefSeq" id="WP_068802855.1">
    <property type="nucleotide sequence ID" value="NZ_CP014671.1"/>
</dbReference>
<evidence type="ECO:0000256" key="2">
    <source>
        <dbReference type="RuleBase" id="RU003616"/>
    </source>
</evidence>
<name>A0A1B1YRG5_9GAMM</name>
<evidence type="ECO:0000313" key="5">
    <source>
        <dbReference type="Proteomes" id="UP000092952"/>
    </source>
</evidence>
<comment type="similarity">
    <text evidence="1 2">Belongs to the small heat shock protein (HSP20) family.</text>
</comment>
<dbReference type="SUPFAM" id="SSF49764">
    <property type="entry name" value="HSP20-like chaperones"/>
    <property type="match status" value="1"/>
</dbReference>
<feature type="domain" description="SHSP" evidence="3">
    <location>
        <begin position="36"/>
        <end position="140"/>
    </location>
</feature>
<accession>A0A1B1YRG5</accession>
<dbReference type="InterPro" id="IPR002068">
    <property type="entry name" value="A-crystallin/Hsp20_dom"/>
</dbReference>
<evidence type="ECO:0000256" key="1">
    <source>
        <dbReference type="PROSITE-ProRule" id="PRU00285"/>
    </source>
</evidence>
<sequence length="140" mass="15857">MPSRDLERWMWAEACSMLDQAERLQRQFFDPPGRRGAARAWQPPVDIYATGNELVIMAALPGVTAERLEVGIDGAMLVIAGERRLPDALRGHQVQRLEIPRGRFERRLRLPPGVYQIDRLELNHGCLVLVLHRAPSLTGE</sequence>
<dbReference type="InParanoid" id="A0A1B1YRG5"/>
<keyword evidence="5" id="KW-1185">Reference proteome</keyword>
<gene>
    <name evidence="4" type="ORF">PG2T_03530</name>
</gene>
<reference evidence="5" key="1">
    <citation type="submission" date="2016-03" db="EMBL/GenBank/DDBJ databases">
        <title>Complete genome sequence of Solimmundus cernigliae, representing a novel lineage of polycyclic aromatic hydrocarbon degraders within the Gammaproteobacteria.</title>
        <authorList>
            <person name="Singleton D.R."/>
            <person name="Dickey A.N."/>
            <person name="Scholl E.H."/>
            <person name="Wright F.A."/>
            <person name="Aitken M.D."/>
        </authorList>
    </citation>
    <scope>NUCLEOTIDE SEQUENCE [LARGE SCALE GENOMIC DNA]</scope>
    <source>
        <strain evidence="5">TR3.2</strain>
    </source>
</reference>
<evidence type="ECO:0000313" key="4">
    <source>
        <dbReference type="EMBL" id="ANX03351.1"/>
    </source>
</evidence>
<dbReference type="PROSITE" id="PS01031">
    <property type="entry name" value="SHSP"/>
    <property type="match status" value="1"/>
</dbReference>
<dbReference type="Proteomes" id="UP000092952">
    <property type="component" value="Chromosome"/>
</dbReference>
<dbReference type="STRING" id="1810504.PG2T_03530"/>
<dbReference type="OrthoDB" id="9792695at2"/>